<gene>
    <name evidence="1" type="ORF">IMG5_171290</name>
</gene>
<dbReference type="InParanoid" id="G0R1L7"/>
<evidence type="ECO:0000313" key="1">
    <source>
        <dbReference type="EMBL" id="EGR28646.1"/>
    </source>
</evidence>
<proteinExistence type="predicted"/>
<name>G0R1L7_ICHMU</name>
<dbReference type="EMBL" id="GL984222">
    <property type="protein sequence ID" value="EGR28646.1"/>
    <property type="molecule type" value="Genomic_DNA"/>
</dbReference>
<dbReference type="AlphaFoldDB" id="G0R1L7"/>
<dbReference type="OrthoDB" id="310623at2759"/>
<evidence type="ECO:0000313" key="2">
    <source>
        <dbReference type="Proteomes" id="UP000008983"/>
    </source>
</evidence>
<dbReference type="GeneID" id="14904723"/>
<dbReference type="Proteomes" id="UP000008983">
    <property type="component" value="Unassembled WGS sequence"/>
</dbReference>
<keyword evidence="2" id="KW-1185">Reference proteome</keyword>
<accession>G0R1L7</accession>
<reference evidence="1 2" key="1">
    <citation type="submission" date="2011-07" db="EMBL/GenBank/DDBJ databases">
        <authorList>
            <person name="Coyne R."/>
            <person name="Brami D."/>
            <person name="Johnson J."/>
            <person name="Hostetler J."/>
            <person name="Hannick L."/>
            <person name="Clark T."/>
            <person name="Cassidy-Hanley D."/>
            <person name="Inman J."/>
        </authorList>
    </citation>
    <scope>NUCLEOTIDE SEQUENCE [LARGE SCALE GENOMIC DNA]</scope>
    <source>
        <strain evidence="1 2">G5</strain>
    </source>
</reference>
<organism evidence="1 2">
    <name type="scientific">Ichthyophthirius multifiliis</name>
    <name type="common">White spot disease agent</name>
    <name type="synonym">Ich</name>
    <dbReference type="NCBI Taxonomy" id="5932"/>
    <lineage>
        <taxon>Eukaryota</taxon>
        <taxon>Sar</taxon>
        <taxon>Alveolata</taxon>
        <taxon>Ciliophora</taxon>
        <taxon>Intramacronucleata</taxon>
        <taxon>Oligohymenophorea</taxon>
        <taxon>Hymenostomatida</taxon>
        <taxon>Ophryoglenina</taxon>
        <taxon>Ichthyophthirius</taxon>
    </lineage>
</organism>
<dbReference type="OMA" id="DKEMRLF"/>
<dbReference type="eggNOG" id="ENOG502T2E6">
    <property type="taxonomic scope" value="Eukaryota"/>
</dbReference>
<protein>
    <submittedName>
        <fullName evidence="1">Uncharacterized protein</fullName>
    </submittedName>
</protein>
<dbReference type="RefSeq" id="XP_004029882.1">
    <property type="nucleotide sequence ID" value="XM_004029834.1"/>
</dbReference>
<sequence length="113" mass="13721">MSFEQELLKFSQELHQKMQTTEQIVFQNLSTIEQECMNQSRDDVDRFVNCMNQATEKVQNEEKKFEFRMAFLQNETFNCFKNAEQQKQYEPCKENAKQNLDKYLNEFINQIKK</sequence>